<organism evidence="6 7">
    <name type="scientific">Tamaricihabitans halophyticus</name>
    <dbReference type="NCBI Taxonomy" id="1262583"/>
    <lineage>
        <taxon>Bacteria</taxon>
        <taxon>Bacillati</taxon>
        <taxon>Actinomycetota</taxon>
        <taxon>Actinomycetes</taxon>
        <taxon>Pseudonocardiales</taxon>
        <taxon>Pseudonocardiaceae</taxon>
        <taxon>Tamaricihabitans</taxon>
    </lineage>
</organism>
<evidence type="ECO:0000256" key="2">
    <source>
        <dbReference type="ARBA" id="ARBA00023125"/>
    </source>
</evidence>
<dbReference type="PROSITE" id="PS51077">
    <property type="entry name" value="HTH_ICLR"/>
    <property type="match status" value="1"/>
</dbReference>
<feature type="domain" description="HTH iclR-type" evidence="4">
    <location>
        <begin position="8"/>
        <end position="68"/>
    </location>
</feature>
<dbReference type="Pfam" id="PF01614">
    <property type="entry name" value="IclR_C"/>
    <property type="match status" value="1"/>
</dbReference>
<dbReference type="PANTHER" id="PTHR30136:SF24">
    <property type="entry name" value="HTH-TYPE TRANSCRIPTIONAL REPRESSOR ALLR"/>
    <property type="match status" value="1"/>
</dbReference>
<dbReference type="GO" id="GO:0003700">
    <property type="term" value="F:DNA-binding transcription factor activity"/>
    <property type="evidence" value="ECO:0007669"/>
    <property type="project" value="TreeGrafter"/>
</dbReference>
<evidence type="ECO:0000313" key="6">
    <source>
        <dbReference type="EMBL" id="TCP55050.1"/>
    </source>
</evidence>
<dbReference type="InterPro" id="IPR014757">
    <property type="entry name" value="Tscrpt_reg_IclR_C"/>
</dbReference>
<dbReference type="InterPro" id="IPR029016">
    <property type="entry name" value="GAF-like_dom_sf"/>
</dbReference>
<dbReference type="GO" id="GO:0045892">
    <property type="term" value="P:negative regulation of DNA-templated transcription"/>
    <property type="evidence" value="ECO:0007669"/>
    <property type="project" value="TreeGrafter"/>
</dbReference>
<name>A0A4R2QXV5_9PSEU</name>
<evidence type="ECO:0000259" key="5">
    <source>
        <dbReference type="PROSITE" id="PS51078"/>
    </source>
</evidence>
<sequence length="255" mass="27835">MTAATDGDSVLGKARLIIEAFSGNRAELGLNELARRSGVPKASVHRLTRELVSWGVLERAEGRYRLGARLYELGQLVPRNNILREVARPFMTDLFLTTRQSVYLGVRGDLELFHVERFLGERGVSSARVPSRSPLYSSANGKALLAHCDPDVCERIIATGMRPRTKFTVTDPDRLRAALRTIRNTGYAVEREEQTLGYAAVAAPVFAGDSELICALSVVAPADRFDPHRSAPALLTAARALGRQLPQGTLGNQNA</sequence>
<dbReference type="OrthoDB" id="60629at2"/>
<accession>A0A4R2QXV5</accession>
<evidence type="ECO:0000313" key="7">
    <source>
        <dbReference type="Proteomes" id="UP000294911"/>
    </source>
</evidence>
<keyword evidence="7" id="KW-1185">Reference proteome</keyword>
<keyword evidence="1" id="KW-0805">Transcription regulation</keyword>
<feature type="domain" description="IclR-ED" evidence="5">
    <location>
        <begin position="69"/>
        <end position="251"/>
    </location>
</feature>
<dbReference type="AlphaFoldDB" id="A0A4R2QXV5"/>
<protein>
    <submittedName>
        <fullName evidence="6">IclR family transcriptional regulator</fullName>
    </submittedName>
</protein>
<reference evidence="6 7" key="1">
    <citation type="submission" date="2019-03" db="EMBL/GenBank/DDBJ databases">
        <title>Genomic Encyclopedia of Type Strains, Phase IV (KMG-IV): sequencing the most valuable type-strain genomes for metagenomic binning, comparative biology and taxonomic classification.</title>
        <authorList>
            <person name="Goeker M."/>
        </authorList>
    </citation>
    <scope>NUCLEOTIDE SEQUENCE [LARGE SCALE GENOMIC DNA]</scope>
    <source>
        <strain evidence="6 7">DSM 45765</strain>
    </source>
</reference>
<dbReference type="RefSeq" id="WP_132876429.1">
    <property type="nucleotide sequence ID" value="NZ_SLXQ01000002.1"/>
</dbReference>
<dbReference type="PROSITE" id="PS51078">
    <property type="entry name" value="ICLR_ED"/>
    <property type="match status" value="1"/>
</dbReference>
<gene>
    <name evidence="6" type="ORF">EV191_102262</name>
</gene>
<dbReference type="SMART" id="SM00346">
    <property type="entry name" value="HTH_ICLR"/>
    <property type="match status" value="1"/>
</dbReference>
<proteinExistence type="predicted"/>
<dbReference type="GO" id="GO:0003677">
    <property type="term" value="F:DNA binding"/>
    <property type="evidence" value="ECO:0007669"/>
    <property type="project" value="UniProtKB-KW"/>
</dbReference>
<evidence type="ECO:0000259" key="4">
    <source>
        <dbReference type="PROSITE" id="PS51077"/>
    </source>
</evidence>
<keyword evidence="3" id="KW-0804">Transcription</keyword>
<dbReference type="SUPFAM" id="SSF55781">
    <property type="entry name" value="GAF domain-like"/>
    <property type="match status" value="1"/>
</dbReference>
<dbReference type="Gene3D" id="3.30.450.40">
    <property type="match status" value="1"/>
</dbReference>
<evidence type="ECO:0000256" key="1">
    <source>
        <dbReference type="ARBA" id="ARBA00023015"/>
    </source>
</evidence>
<dbReference type="InterPro" id="IPR005471">
    <property type="entry name" value="Tscrpt_reg_IclR_N"/>
</dbReference>
<dbReference type="Gene3D" id="1.10.10.10">
    <property type="entry name" value="Winged helix-like DNA-binding domain superfamily/Winged helix DNA-binding domain"/>
    <property type="match status" value="1"/>
</dbReference>
<dbReference type="SUPFAM" id="SSF46785">
    <property type="entry name" value="Winged helix' DNA-binding domain"/>
    <property type="match status" value="1"/>
</dbReference>
<dbReference type="Proteomes" id="UP000294911">
    <property type="component" value="Unassembled WGS sequence"/>
</dbReference>
<comment type="caution">
    <text evidence="6">The sequence shown here is derived from an EMBL/GenBank/DDBJ whole genome shotgun (WGS) entry which is preliminary data.</text>
</comment>
<dbReference type="InterPro" id="IPR036388">
    <property type="entry name" value="WH-like_DNA-bd_sf"/>
</dbReference>
<keyword evidence="2" id="KW-0238">DNA-binding</keyword>
<dbReference type="EMBL" id="SLXQ01000002">
    <property type="protein sequence ID" value="TCP55050.1"/>
    <property type="molecule type" value="Genomic_DNA"/>
</dbReference>
<dbReference type="InterPro" id="IPR036390">
    <property type="entry name" value="WH_DNA-bd_sf"/>
</dbReference>
<evidence type="ECO:0000256" key="3">
    <source>
        <dbReference type="ARBA" id="ARBA00023163"/>
    </source>
</evidence>
<dbReference type="InterPro" id="IPR050707">
    <property type="entry name" value="HTH_MetabolicPath_Reg"/>
</dbReference>
<dbReference type="PANTHER" id="PTHR30136">
    <property type="entry name" value="HELIX-TURN-HELIX TRANSCRIPTIONAL REGULATOR, ICLR FAMILY"/>
    <property type="match status" value="1"/>
</dbReference>
<dbReference type="Pfam" id="PF09339">
    <property type="entry name" value="HTH_IclR"/>
    <property type="match status" value="1"/>
</dbReference>